<protein>
    <recommendedName>
        <fullName evidence="1">Reverse transcriptase zinc-binding domain-containing protein</fullName>
    </recommendedName>
</protein>
<dbReference type="Pfam" id="PF13966">
    <property type="entry name" value="zf-RVT"/>
    <property type="match status" value="1"/>
</dbReference>
<keyword evidence="3" id="KW-1185">Reference proteome</keyword>
<proteinExistence type="predicted"/>
<name>A0A498INC9_MALDO</name>
<gene>
    <name evidence="2" type="ORF">DVH24_005957</name>
</gene>
<reference evidence="2 3" key="1">
    <citation type="submission" date="2018-10" db="EMBL/GenBank/DDBJ databases">
        <title>A high-quality apple genome assembly.</title>
        <authorList>
            <person name="Hu J."/>
        </authorList>
    </citation>
    <scope>NUCLEOTIDE SEQUENCE [LARGE SCALE GENOMIC DNA]</scope>
    <source>
        <strain evidence="3">cv. HFTH1</strain>
        <tissue evidence="2">Young leaf</tissue>
    </source>
</reference>
<evidence type="ECO:0000313" key="3">
    <source>
        <dbReference type="Proteomes" id="UP000290289"/>
    </source>
</evidence>
<dbReference type="AlphaFoldDB" id="A0A498INC9"/>
<dbReference type="Proteomes" id="UP000290289">
    <property type="component" value="Chromosome 11"/>
</dbReference>
<dbReference type="EMBL" id="RDQH01000337">
    <property type="protein sequence ID" value="RXH83704.1"/>
    <property type="molecule type" value="Genomic_DNA"/>
</dbReference>
<accession>A0A498INC9</accession>
<organism evidence="2 3">
    <name type="scientific">Malus domestica</name>
    <name type="common">Apple</name>
    <name type="synonym">Pyrus malus</name>
    <dbReference type="NCBI Taxonomy" id="3750"/>
    <lineage>
        <taxon>Eukaryota</taxon>
        <taxon>Viridiplantae</taxon>
        <taxon>Streptophyta</taxon>
        <taxon>Embryophyta</taxon>
        <taxon>Tracheophyta</taxon>
        <taxon>Spermatophyta</taxon>
        <taxon>Magnoliopsida</taxon>
        <taxon>eudicotyledons</taxon>
        <taxon>Gunneridae</taxon>
        <taxon>Pentapetalae</taxon>
        <taxon>rosids</taxon>
        <taxon>fabids</taxon>
        <taxon>Rosales</taxon>
        <taxon>Rosaceae</taxon>
        <taxon>Amygdaloideae</taxon>
        <taxon>Maleae</taxon>
        <taxon>Malus</taxon>
    </lineage>
</organism>
<sequence>MGDVEDKLIWGPTCNGEFSVKSAHIIQIDDNQCHMFKGLLDKIWKLNIPHKMKFFGWLLVRNKLTTNVKLNKFNNSISECGKHKGLGRCLQLRSFLQISCITEKRPVQFLPLSSFGLEGSERKIAMVWQGIWIPMI</sequence>
<dbReference type="InterPro" id="IPR026960">
    <property type="entry name" value="RVT-Znf"/>
</dbReference>
<evidence type="ECO:0000313" key="2">
    <source>
        <dbReference type="EMBL" id="RXH83704.1"/>
    </source>
</evidence>
<feature type="domain" description="Reverse transcriptase zinc-binding" evidence="1">
    <location>
        <begin position="18"/>
        <end position="80"/>
    </location>
</feature>
<evidence type="ECO:0000259" key="1">
    <source>
        <dbReference type="Pfam" id="PF13966"/>
    </source>
</evidence>
<comment type="caution">
    <text evidence="2">The sequence shown here is derived from an EMBL/GenBank/DDBJ whole genome shotgun (WGS) entry which is preliminary data.</text>
</comment>